<protein>
    <submittedName>
        <fullName evidence="2">Uncharacterized protein</fullName>
    </submittedName>
</protein>
<dbReference type="EMBL" id="QGKW02000007">
    <property type="protein sequence ID" value="KAF2619545.1"/>
    <property type="molecule type" value="Genomic_DNA"/>
</dbReference>
<proteinExistence type="predicted"/>
<dbReference type="Proteomes" id="UP000712281">
    <property type="component" value="Unassembled WGS sequence"/>
</dbReference>
<evidence type="ECO:0000313" key="3">
    <source>
        <dbReference type="Proteomes" id="UP000712281"/>
    </source>
</evidence>
<organism evidence="2 3">
    <name type="scientific">Brassica cretica</name>
    <name type="common">Mustard</name>
    <dbReference type="NCBI Taxonomy" id="69181"/>
    <lineage>
        <taxon>Eukaryota</taxon>
        <taxon>Viridiplantae</taxon>
        <taxon>Streptophyta</taxon>
        <taxon>Embryophyta</taxon>
        <taxon>Tracheophyta</taxon>
        <taxon>Spermatophyta</taxon>
        <taxon>Magnoliopsida</taxon>
        <taxon>eudicotyledons</taxon>
        <taxon>Gunneridae</taxon>
        <taxon>Pentapetalae</taxon>
        <taxon>rosids</taxon>
        <taxon>malvids</taxon>
        <taxon>Brassicales</taxon>
        <taxon>Brassicaceae</taxon>
        <taxon>Brassiceae</taxon>
        <taxon>Brassica</taxon>
    </lineage>
</organism>
<keyword evidence="1" id="KW-0472">Membrane</keyword>
<reference evidence="2" key="1">
    <citation type="submission" date="2019-12" db="EMBL/GenBank/DDBJ databases">
        <title>Genome sequencing and annotation of Brassica cretica.</title>
        <authorList>
            <person name="Studholme D.J."/>
            <person name="Sarris P.F."/>
        </authorList>
    </citation>
    <scope>NUCLEOTIDE SEQUENCE</scope>
    <source>
        <strain evidence="2">PFS-001/15</strain>
        <tissue evidence="2">Leaf</tissue>
    </source>
</reference>
<evidence type="ECO:0000256" key="1">
    <source>
        <dbReference type="SAM" id="Phobius"/>
    </source>
</evidence>
<sequence>MRRSGNGDGGCGGDSISRRLLVFDTGTTFCSQEVEAVMADVVEVQEQSSIYVIVFVVAVVAIAVGVVSFVAGVEGIRFQERGESEPPVRIVVTVVILNSHTFFEITETID</sequence>
<dbReference type="AlphaFoldDB" id="A0A8S9MHZ1"/>
<keyword evidence="1" id="KW-0812">Transmembrane</keyword>
<feature type="transmembrane region" description="Helical" evidence="1">
    <location>
        <begin position="50"/>
        <end position="73"/>
    </location>
</feature>
<name>A0A8S9MHZ1_BRACR</name>
<gene>
    <name evidence="2" type="ORF">F2Q68_00038587</name>
</gene>
<comment type="caution">
    <text evidence="2">The sequence shown here is derived from an EMBL/GenBank/DDBJ whole genome shotgun (WGS) entry which is preliminary data.</text>
</comment>
<accession>A0A8S9MHZ1</accession>
<evidence type="ECO:0000313" key="2">
    <source>
        <dbReference type="EMBL" id="KAF2619545.1"/>
    </source>
</evidence>
<keyword evidence="1" id="KW-1133">Transmembrane helix</keyword>